<dbReference type="Pfam" id="PF02796">
    <property type="entry name" value="HTH_7"/>
    <property type="match status" value="1"/>
</dbReference>
<feature type="active site" description="O-(5'-phospho-DNA)-serine intermediate" evidence="5 6">
    <location>
        <position position="9"/>
    </location>
</feature>
<dbReference type="InterPro" id="IPR006120">
    <property type="entry name" value="Resolvase_HTH_dom"/>
</dbReference>
<dbReference type="Gene3D" id="3.40.50.1390">
    <property type="entry name" value="Resolvase, N-terminal catalytic domain"/>
    <property type="match status" value="1"/>
</dbReference>
<reference evidence="9" key="2">
    <citation type="submission" date="2021-04" db="EMBL/GenBank/DDBJ databases">
        <title>Brevibacillus composti FJAT-54423, complete genome.</title>
        <authorList>
            <person name="Tang R."/>
        </authorList>
    </citation>
    <scope>NUCLEOTIDE SEQUENCE</scope>
    <source>
        <strain evidence="9">FJAT-54424</strain>
    </source>
</reference>
<dbReference type="Proteomes" id="UP000595847">
    <property type="component" value="Chromosome"/>
</dbReference>
<dbReference type="Gene3D" id="1.10.10.60">
    <property type="entry name" value="Homeodomain-like"/>
    <property type="match status" value="1"/>
</dbReference>
<dbReference type="EMBL" id="CP066308">
    <property type="protein sequence ID" value="QQE73172.1"/>
    <property type="molecule type" value="Genomic_DNA"/>
</dbReference>
<evidence type="ECO:0000313" key="9">
    <source>
        <dbReference type="EMBL" id="QUO40251.1"/>
    </source>
</evidence>
<dbReference type="Pfam" id="PF00239">
    <property type="entry name" value="Resolvase"/>
    <property type="match status" value="1"/>
</dbReference>
<dbReference type="FunFam" id="3.40.50.1390:FF:000001">
    <property type="entry name" value="DNA recombinase"/>
    <property type="match status" value="1"/>
</dbReference>
<evidence type="ECO:0000256" key="5">
    <source>
        <dbReference type="PIRSR" id="PIRSR606118-50"/>
    </source>
</evidence>
<dbReference type="InterPro" id="IPR050639">
    <property type="entry name" value="SSR_resolvase"/>
</dbReference>
<dbReference type="GO" id="GO:0003677">
    <property type="term" value="F:DNA binding"/>
    <property type="evidence" value="ECO:0007669"/>
    <property type="project" value="UniProtKB-KW"/>
</dbReference>
<evidence type="ECO:0000313" key="8">
    <source>
        <dbReference type="EMBL" id="QQE73172.1"/>
    </source>
</evidence>
<comment type="similarity">
    <text evidence="1">Belongs to the site-specific recombinase resolvase family.</text>
</comment>
<protein>
    <submittedName>
        <fullName evidence="8">Recombinase family protein</fullName>
    </submittedName>
</protein>
<evidence type="ECO:0000313" key="11">
    <source>
        <dbReference type="Proteomes" id="UP000677234"/>
    </source>
</evidence>
<evidence type="ECO:0000256" key="3">
    <source>
        <dbReference type="ARBA" id="ARBA00023125"/>
    </source>
</evidence>
<evidence type="ECO:0000259" key="7">
    <source>
        <dbReference type="PROSITE" id="PS51736"/>
    </source>
</evidence>
<dbReference type="PANTHER" id="PTHR30461:SF2">
    <property type="entry name" value="SERINE RECOMBINASE PINE-RELATED"/>
    <property type="match status" value="1"/>
</dbReference>
<dbReference type="RefSeq" id="WP_198826802.1">
    <property type="nucleotide sequence ID" value="NZ_CP066308.1"/>
</dbReference>
<gene>
    <name evidence="8" type="ORF">JD108_14775</name>
    <name evidence="9" type="ORF">KDJ56_14720</name>
</gene>
<dbReference type="CDD" id="cd03768">
    <property type="entry name" value="SR_ResInv"/>
    <property type="match status" value="1"/>
</dbReference>
<proteinExistence type="inferred from homology"/>
<dbReference type="AlphaFoldDB" id="A0A7T5JMJ2"/>
<dbReference type="InterPro" id="IPR036162">
    <property type="entry name" value="Resolvase-like_N_sf"/>
</dbReference>
<dbReference type="Proteomes" id="UP000677234">
    <property type="component" value="Chromosome"/>
</dbReference>
<dbReference type="PROSITE" id="PS00397">
    <property type="entry name" value="RECOMBINASES_1"/>
    <property type="match status" value="1"/>
</dbReference>
<organism evidence="8 10">
    <name type="scientific">Brevibacillus composti</name>
    <dbReference type="NCBI Taxonomy" id="2796470"/>
    <lineage>
        <taxon>Bacteria</taxon>
        <taxon>Bacillati</taxon>
        <taxon>Bacillota</taxon>
        <taxon>Bacilli</taxon>
        <taxon>Bacillales</taxon>
        <taxon>Paenibacillaceae</taxon>
        <taxon>Brevibacillus</taxon>
    </lineage>
</organism>
<dbReference type="InterPro" id="IPR006118">
    <property type="entry name" value="Recombinase_CS"/>
</dbReference>
<dbReference type="PANTHER" id="PTHR30461">
    <property type="entry name" value="DNA-INVERTASE FROM LAMBDOID PROPHAGE"/>
    <property type="match status" value="1"/>
</dbReference>
<evidence type="ECO:0000256" key="4">
    <source>
        <dbReference type="ARBA" id="ARBA00023172"/>
    </source>
</evidence>
<dbReference type="SUPFAM" id="SSF53041">
    <property type="entry name" value="Resolvase-like"/>
    <property type="match status" value="1"/>
</dbReference>
<evidence type="ECO:0000256" key="1">
    <source>
        <dbReference type="ARBA" id="ARBA00009913"/>
    </source>
</evidence>
<keyword evidence="3" id="KW-0238">DNA-binding</keyword>
<accession>A0A7T5JMJ2</accession>
<feature type="domain" description="Resolvase/invertase-type recombinase catalytic" evidence="7">
    <location>
        <begin position="1"/>
        <end position="134"/>
    </location>
</feature>
<evidence type="ECO:0000256" key="6">
    <source>
        <dbReference type="PROSITE-ProRule" id="PRU10137"/>
    </source>
</evidence>
<dbReference type="PROSITE" id="PS00398">
    <property type="entry name" value="RECOMBINASES_2"/>
    <property type="match status" value="1"/>
</dbReference>
<name>A0A7T5JMJ2_9BACL</name>
<reference evidence="8 10" key="1">
    <citation type="submission" date="2020-12" db="EMBL/GenBank/DDBJ databases">
        <title>strain FJAT-54423T represents a novel species of the genus Brevibacillus.</title>
        <authorList>
            <person name="Tang R."/>
        </authorList>
    </citation>
    <scope>NUCLEOTIDE SEQUENCE [LARGE SCALE GENOMIC DNA]</scope>
    <source>
        <strain evidence="8 10">FJAT-54423</strain>
    </source>
</reference>
<keyword evidence="11" id="KW-1185">Reference proteome</keyword>
<dbReference type="KEGG" id="bcop:JD108_14775"/>
<evidence type="ECO:0000313" key="10">
    <source>
        <dbReference type="Proteomes" id="UP000595847"/>
    </source>
</evidence>
<dbReference type="SMART" id="SM00857">
    <property type="entry name" value="Resolvase"/>
    <property type="match status" value="1"/>
</dbReference>
<sequence>MKLGYARVSTQDQSLDLQIDALKAAGCDEIYREKVSGMKDDRPELERLLAYARPGDTLVIYKLDRLGRSTKRLLELAEELDRRGIELVSIRDQIDTSTAVGKAMFRMLMVLAEMERDIIVERTRAGLEAARARGRKGGRPVKYGEGNAKLAHAIELYRAKEKTVPDIERITGVSKATLYRALKKAGASQ</sequence>
<dbReference type="EMBL" id="CP073708">
    <property type="protein sequence ID" value="QUO40251.1"/>
    <property type="molecule type" value="Genomic_DNA"/>
</dbReference>
<dbReference type="InterPro" id="IPR006119">
    <property type="entry name" value="Resolv_N"/>
</dbReference>
<keyword evidence="2" id="KW-0229">DNA integration</keyword>
<dbReference type="GO" id="GO:0015074">
    <property type="term" value="P:DNA integration"/>
    <property type="evidence" value="ECO:0007669"/>
    <property type="project" value="UniProtKB-KW"/>
</dbReference>
<dbReference type="PROSITE" id="PS51736">
    <property type="entry name" value="RECOMBINASES_3"/>
    <property type="match status" value="1"/>
</dbReference>
<evidence type="ECO:0000256" key="2">
    <source>
        <dbReference type="ARBA" id="ARBA00022908"/>
    </source>
</evidence>
<dbReference type="GO" id="GO:0000150">
    <property type="term" value="F:DNA strand exchange activity"/>
    <property type="evidence" value="ECO:0007669"/>
    <property type="project" value="InterPro"/>
</dbReference>
<keyword evidence="4" id="KW-0233">DNA recombination</keyword>